<evidence type="ECO:0000256" key="4">
    <source>
        <dbReference type="ARBA" id="ARBA00022989"/>
    </source>
</evidence>
<evidence type="ECO:0000313" key="10">
    <source>
        <dbReference type="Proteomes" id="UP000327013"/>
    </source>
</evidence>
<dbReference type="PANTHER" id="PTHR46626">
    <property type="entry name" value="RETICULON-LIKE PROTEIN B17"/>
    <property type="match status" value="1"/>
</dbReference>
<dbReference type="InterPro" id="IPR044647">
    <property type="entry name" value="RTNLB17/18/21"/>
</dbReference>
<reference evidence="9 10" key="1">
    <citation type="submission" date="2019-06" db="EMBL/GenBank/DDBJ databases">
        <title>A chromosomal-level reference genome of Carpinus fangiana (Coryloideae, Betulaceae).</title>
        <authorList>
            <person name="Yang X."/>
            <person name="Wang Z."/>
            <person name="Zhang L."/>
            <person name="Hao G."/>
            <person name="Liu J."/>
            <person name="Yang Y."/>
        </authorList>
    </citation>
    <scope>NUCLEOTIDE SEQUENCE [LARGE SCALE GENOMIC DNA]</scope>
    <source>
        <strain evidence="9">Cfa_2016G</strain>
        <tissue evidence="9">Leaf</tissue>
    </source>
</reference>
<dbReference type="PROSITE" id="PS50845">
    <property type="entry name" value="RETICULON"/>
    <property type="match status" value="1"/>
</dbReference>
<feature type="compositionally biased region" description="Low complexity" evidence="7">
    <location>
        <begin position="165"/>
        <end position="177"/>
    </location>
</feature>
<evidence type="ECO:0000259" key="8">
    <source>
        <dbReference type="PROSITE" id="PS50845"/>
    </source>
</evidence>
<keyword evidence="10" id="KW-1185">Reference proteome</keyword>
<evidence type="ECO:0000256" key="1">
    <source>
        <dbReference type="ARBA" id="ARBA00004477"/>
    </source>
</evidence>
<organism evidence="9 10">
    <name type="scientific">Carpinus fangiana</name>
    <dbReference type="NCBI Taxonomy" id="176857"/>
    <lineage>
        <taxon>Eukaryota</taxon>
        <taxon>Viridiplantae</taxon>
        <taxon>Streptophyta</taxon>
        <taxon>Embryophyta</taxon>
        <taxon>Tracheophyta</taxon>
        <taxon>Spermatophyta</taxon>
        <taxon>Magnoliopsida</taxon>
        <taxon>eudicotyledons</taxon>
        <taxon>Gunneridae</taxon>
        <taxon>Pentapetalae</taxon>
        <taxon>rosids</taxon>
        <taxon>fabids</taxon>
        <taxon>Fagales</taxon>
        <taxon>Betulaceae</taxon>
        <taxon>Carpinus</taxon>
    </lineage>
</organism>
<keyword evidence="4" id="KW-1133">Transmembrane helix</keyword>
<name>A0A5N6RBD6_9ROSI</name>
<feature type="region of interest" description="Disordered" evidence="7">
    <location>
        <begin position="111"/>
        <end position="132"/>
    </location>
</feature>
<dbReference type="PANTHER" id="PTHR46626:SF2">
    <property type="entry name" value="RETICULON-LIKE PROTEIN B17"/>
    <property type="match status" value="1"/>
</dbReference>
<proteinExistence type="predicted"/>
<keyword evidence="3 6" id="KW-0256">Endoplasmic reticulum</keyword>
<feature type="domain" description="Reticulon" evidence="8">
    <location>
        <begin position="194"/>
        <end position="347"/>
    </location>
</feature>
<evidence type="ECO:0000256" key="2">
    <source>
        <dbReference type="ARBA" id="ARBA00022692"/>
    </source>
</evidence>
<dbReference type="OrthoDB" id="783438at2759"/>
<dbReference type="Pfam" id="PF02453">
    <property type="entry name" value="Reticulon"/>
    <property type="match status" value="1"/>
</dbReference>
<keyword evidence="5" id="KW-0472">Membrane</keyword>
<gene>
    <name evidence="9" type="ORF">FH972_014652</name>
</gene>
<evidence type="ECO:0000256" key="3">
    <source>
        <dbReference type="ARBA" id="ARBA00022824"/>
    </source>
</evidence>
<keyword evidence="2" id="KW-0812">Transmembrane</keyword>
<comment type="subcellular location">
    <subcellularLocation>
        <location evidence="1 6">Endoplasmic reticulum membrane</location>
        <topology evidence="1 6">Multi-pass membrane protein</topology>
    </subcellularLocation>
</comment>
<dbReference type="AlphaFoldDB" id="A0A5N6RBD6"/>
<accession>A0A5N6RBD6</accession>
<dbReference type="EMBL" id="CM017326">
    <property type="protein sequence ID" value="KAE8075974.1"/>
    <property type="molecule type" value="Genomic_DNA"/>
</dbReference>
<dbReference type="Proteomes" id="UP000327013">
    <property type="component" value="Chromosome 6"/>
</dbReference>
<feature type="compositionally biased region" description="Basic residues" evidence="7">
    <location>
        <begin position="150"/>
        <end position="161"/>
    </location>
</feature>
<protein>
    <recommendedName>
        <fullName evidence="6">Reticulon-like protein</fullName>
    </recommendedName>
</protein>
<evidence type="ECO:0000256" key="5">
    <source>
        <dbReference type="ARBA" id="ARBA00023136"/>
    </source>
</evidence>
<sequence>MDSTPPSHRSEPRSRIKSASRLGRIGDLNVENEESSHLSLDLVPSPTHKKTPSLSKLSIKTPNSLPLHELLLLSGSPRRKSRTRLADRLDMGEEPVDLAGSRRRQCKSRTTPMGLLGCASPRNARRSRRRSELEIREEKELGLMEEIGKLRKRRHSGRSKKEKLSLVPSMPSSTSSPKTEDEDGGNLDRIGQLITDLIMWRDVAKSSLWFGFGTLCVLSSCFTRGINFSIFSAISQLGLLLLGASFFSNSINQRNNVEKKHALKLKEDDIFRLAKVILPATNLAISKTRELFSGEPSMTLKVAPFLVLGAEYGHLITLWRLCAIGFLISFTIPKLYSCYSIQINQKVVFLKWWVLETWGACSHKKIVAASAVTAFWNLSTLKTRIFTAFISLVILRYCRQHLAPKLEEGEEGEQGQQQQQALVVVCPK</sequence>
<evidence type="ECO:0000256" key="7">
    <source>
        <dbReference type="SAM" id="MobiDB-lite"/>
    </source>
</evidence>
<feature type="region of interest" description="Disordered" evidence="7">
    <location>
        <begin position="148"/>
        <end position="187"/>
    </location>
</feature>
<evidence type="ECO:0000256" key="6">
    <source>
        <dbReference type="RuleBase" id="RU363132"/>
    </source>
</evidence>
<feature type="region of interest" description="Disordered" evidence="7">
    <location>
        <begin position="1"/>
        <end position="60"/>
    </location>
</feature>
<dbReference type="InterPro" id="IPR003388">
    <property type="entry name" value="Reticulon"/>
</dbReference>
<dbReference type="GO" id="GO:0005789">
    <property type="term" value="C:endoplasmic reticulum membrane"/>
    <property type="evidence" value="ECO:0007669"/>
    <property type="project" value="UniProtKB-SubCell"/>
</dbReference>
<evidence type="ECO:0000313" key="9">
    <source>
        <dbReference type="EMBL" id="KAE8075974.1"/>
    </source>
</evidence>